<feature type="non-terminal residue" evidence="2">
    <location>
        <position position="1"/>
    </location>
</feature>
<name>A0A4U7KM47_9BASI</name>
<organism evidence="2 3">
    <name type="scientific">Sporisorium graminicola</name>
    <dbReference type="NCBI Taxonomy" id="280036"/>
    <lineage>
        <taxon>Eukaryota</taxon>
        <taxon>Fungi</taxon>
        <taxon>Dikarya</taxon>
        <taxon>Basidiomycota</taxon>
        <taxon>Ustilaginomycotina</taxon>
        <taxon>Ustilaginomycetes</taxon>
        <taxon>Ustilaginales</taxon>
        <taxon>Ustilaginaceae</taxon>
        <taxon>Sporisorium</taxon>
    </lineage>
</organism>
<reference evidence="2 3" key="1">
    <citation type="submission" date="2019-05" db="EMBL/GenBank/DDBJ databases">
        <title>Sporisorium graminicola CBS 10092 draft sequencing and annotation.</title>
        <authorList>
            <person name="Solano-Gonzalez S."/>
            <person name="Caddick M.X."/>
            <person name="Darby A."/>
        </authorList>
    </citation>
    <scope>NUCLEOTIDE SEQUENCE [LARGE SCALE GENOMIC DNA]</scope>
    <source>
        <strain evidence="2 3">CBS 10092</strain>
    </source>
</reference>
<accession>A0A4U7KM47</accession>
<dbReference type="RefSeq" id="XP_029737390.1">
    <property type="nucleotide sequence ID" value="XM_029886159.1"/>
</dbReference>
<keyword evidence="3" id="KW-1185">Reference proteome</keyword>
<feature type="compositionally biased region" description="Low complexity" evidence="1">
    <location>
        <begin position="89"/>
        <end position="118"/>
    </location>
</feature>
<evidence type="ECO:0000256" key="1">
    <source>
        <dbReference type="SAM" id="MobiDB-lite"/>
    </source>
</evidence>
<proteinExistence type="predicted"/>
<evidence type="ECO:0000313" key="2">
    <source>
        <dbReference type="EMBL" id="TKY85405.1"/>
    </source>
</evidence>
<dbReference type="GeneID" id="40728462"/>
<dbReference type="OrthoDB" id="10259639at2759"/>
<sequence length="242" mass="25782">AEPRLHARHSLRGVAVGSSGAGSVAHHMLPPLSRYSQAGVPRGVWHDVYQPAIADPQVDELLAQRALQLVAAFALSGRATLAVYFLPPSSKSSSSIKADAATTTSLTEPSSNSTSTSSKQGVVHTAAHAASSLRAWASPRNYPYGWLAQAFSSGAGQPSGTFVPPSASSPAQVQDELAHIEAEAFERWHITFELKQRGVVKKELARFVESVVGFVERNKAHLPAIPSADLCPYPMHIFVRAV</sequence>
<dbReference type="KEGG" id="sgra:EX895_005567"/>
<evidence type="ECO:0000313" key="3">
    <source>
        <dbReference type="Proteomes" id="UP000306050"/>
    </source>
</evidence>
<gene>
    <name evidence="2" type="ORF">EX895_005567</name>
</gene>
<comment type="caution">
    <text evidence="2">The sequence shown here is derived from an EMBL/GenBank/DDBJ whole genome shotgun (WGS) entry which is preliminary data.</text>
</comment>
<dbReference type="Proteomes" id="UP000306050">
    <property type="component" value="Chromosome SGRAM_7"/>
</dbReference>
<dbReference type="AlphaFoldDB" id="A0A4U7KM47"/>
<protein>
    <submittedName>
        <fullName evidence="2">Uncharacterized protein</fullName>
    </submittedName>
</protein>
<dbReference type="EMBL" id="SRRM01000020">
    <property type="protein sequence ID" value="TKY85405.1"/>
    <property type="molecule type" value="Genomic_DNA"/>
</dbReference>
<feature type="region of interest" description="Disordered" evidence="1">
    <location>
        <begin position="88"/>
        <end position="121"/>
    </location>
</feature>